<protein>
    <submittedName>
        <fullName evidence="3">Uncharacterized protein</fullName>
    </submittedName>
</protein>
<dbReference type="Proteomes" id="UP001446871">
    <property type="component" value="Unassembled WGS sequence"/>
</dbReference>
<evidence type="ECO:0000313" key="4">
    <source>
        <dbReference type="Proteomes" id="UP001446871"/>
    </source>
</evidence>
<name>A0ABR1U5Z2_9PEZI</name>
<keyword evidence="2" id="KW-1133">Transmembrane helix</keyword>
<evidence type="ECO:0000256" key="1">
    <source>
        <dbReference type="SAM" id="MobiDB-lite"/>
    </source>
</evidence>
<feature type="transmembrane region" description="Helical" evidence="2">
    <location>
        <begin position="239"/>
        <end position="266"/>
    </location>
</feature>
<keyword evidence="2" id="KW-0812">Transmembrane</keyword>
<keyword evidence="4" id="KW-1185">Reference proteome</keyword>
<dbReference type="EMBL" id="JAQQWM010000008">
    <property type="protein sequence ID" value="KAK8053344.1"/>
    <property type="molecule type" value="Genomic_DNA"/>
</dbReference>
<comment type="caution">
    <text evidence="3">The sequence shown here is derived from an EMBL/GenBank/DDBJ whole genome shotgun (WGS) entry which is preliminary data.</text>
</comment>
<keyword evidence="2" id="KW-0472">Membrane</keyword>
<feature type="region of interest" description="Disordered" evidence="1">
    <location>
        <begin position="271"/>
        <end position="331"/>
    </location>
</feature>
<reference evidence="3 4" key="1">
    <citation type="submission" date="2023-01" db="EMBL/GenBank/DDBJ databases">
        <title>Analysis of 21 Apiospora genomes using comparative genomics revels a genus with tremendous synthesis potential of carbohydrate active enzymes and secondary metabolites.</title>
        <authorList>
            <person name="Sorensen T."/>
        </authorList>
    </citation>
    <scope>NUCLEOTIDE SEQUENCE [LARGE SCALE GENOMIC DNA]</scope>
    <source>
        <strain evidence="3 4">CBS 83171</strain>
    </source>
</reference>
<evidence type="ECO:0000256" key="2">
    <source>
        <dbReference type="SAM" id="Phobius"/>
    </source>
</evidence>
<feature type="compositionally biased region" description="Basic and acidic residues" evidence="1">
    <location>
        <begin position="303"/>
        <end position="317"/>
    </location>
</feature>
<organism evidence="3 4">
    <name type="scientific">Apiospora saccharicola</name>
    <dbReference type="NCBI Taxonomy" id="335842"/>
    <lineage>
        <taxon>Eukaryota</taxon>
        <taxon>Fungi</taxon>
        <taxon>Dikarya</taxon>
        <taxon>Ascomycota</taxon>
        <taxon>Pezizomycotina</taxon>
        <taxon>Sordariomycetes</taxon>
        <taxon>Xylariomycetidae</taxon>
        <taxon>Amphisphaeriales</taxon>
        <taxon>Apiosporaceae</taxon>
        <taxon>Apiospora</taxon>
    </lineage>
</organism>
<feature type="compositionally biased region" description="Basic and acidic residues" evidence="1">
    <location>
        <begin position="272"/>
        <end position="281"/>
    </location>
</feature>
<evidence type="ECO:0000313" key="3">
    <source>
        <dbReference type="EMBL" id="KAK8053344.1"/>
    </source>
</evidence>
<proteinExistence type="predicted"/>
<gene>
    <name evidence="3" type="ORF">PG996_012645</name>
</gene>
<accession>A0ABR1U5Z2</accession>
<sequence length="335" mass="35147">MTATCNVLGPLTTVFTPNPTCVTPMAGFCQSQSCEAWEGQVCTTLPKWNNSYGVMDQSSCWPPYTSGAATTDVAVMGALEGWGFYSPGLSCPAGSTSACSATANNPTGGDFTFQFPLTAGETAVGCCPTSYSCVLDAMGRNTCLRTLRSTLLDVVTCGGKAPPGTTPKTWAATSTTYLNIYAPLIQINWRATDLPAMSTSMGLAGSGMTIAETRPIDSSAPPNANSTNTLAPSGLSNSAYAWIGVGAALGGLIVLGGVIGGGVLLLRRRRGREQNRGEKGGSIELDNDAPLRGPDSDTCEISESSRTRETREAREYFTRSPGGGQPLEERRRWVY</sequence>